<dbReference type="PANTHER" id="PTHR43266:SF2">
    <property type="entry name" value="MAJOR FACILITATOR SUPERFAMILY (MFS) PROFILE DOMAIN-CONTAINING PROTEIN"/>
    <property type="match status" value="1"/>
</dbReference>
<evidence type="ECO:0000256" key="2">
    <source>
        <dbReference type="ARBA" id="ARBA00022448"/>
    </source>
</evidence>
<dbReference type="CDD" id="cd06173">
    <property type="entry name" value="MFS_MefA_like"/>
    <property type="match status" value="1"/>
</dbReference>
<evidence type="ECO:0000256" key="6">
    <source>
        <dbReference type="ARBA" id="ARBA00023136"/>
    </source>
</evidence>
<keyword evidence="6 8" id="KW-0472">Membrane</keyword>
<dbReference type="SUPFAM" id="SSF103473">
    <property type="entry name" value="MFS general substrate transporter"/>
    <property type="match status" value="1"/>
</dbReference>
<sequence>MWLAECIKQAGNWFTFVAAYAVITELSAADHPATHTALFLICRRAPYLVLFPLTGLAADRLNRGALLVVVCLLQGAVSFSLPLVRFYGKIELLYPLVLLQYSAQAFYDPARLASIPLVVPPKYLCVAGTLDTFGFAIMALGGAVLAGRTAAVYGTDVCFVIEGISFLLAAAMNVPLARHVAARRGPQGKHSAPGASAGLDEAPDAAPLLQPLLSDAGPSDPERGAQAGRQAEVPGNPSDGGLLGALVFMSKRPNWDVAILICAKATGAMVWGAADVLNGRFARSASMHSLGGPDQTLGIIVACVGLGAVTGPFVANAVTPGVARFWRISIAVAFVMLSGGYALMARAINIWYVLPATVLRSSGSNTLWCHALAILQHRLDDSVRGRVFAIMFVLYTVSEAGSTLFGGYALDGLCWGTSQTSAALAGLAAVFAAVWALHAVIMWRDRR</sequence>
<evidence type="ECO:0000256" key="5">
    <source>
        <dbReference type="ARBA" id="ARBA00022989"/>
    </source>
</evidence>
<evidence type="ECO:0000256" key="1">
    <source>
        <dbReference type="ARBA" id="ARBA00004651"/>
    </source>
</evidence>
<dbReference type="EMBL" id="JAEHOE010000016">
    <property type="protein sequence ID" value="KAG2496935.1"/>
    <property type="molecule type" value="Genomic_DNA"/>
</dbReference>
<evidence type="ECO:0000256" key="7">
    <source>
        <dbReference type="SAM" id="MobiDB-lite"/>
    </source>
</evidence>
<feature type="transmembrane region" description="Helical" evidence="8">
    <location>
        <begin position="64"/>
        <end position="84"/>
    </location>
</feature>
<feature type="transmembrane region" description="Helical" evidence="8">
    <location>
        <begin position="422"/>
        <end position="443"/>
    </location>
</feature>
<keyword evidence="3" id="KW-1003">Cell membrane</keyword>
<name>A0A835Y680_9CHLO</name>
<comment type="subcellular location">
    <subcellularLocation>
        <location evidence="1">Cell membrane</location>
        <topology evidence="1">Multi-pass membrane protein</topology>
    </subcellularLocation>
</comment>
<evidence type="ECO:0000313" key="9">
    <source>
        <dbReference type="EMBL" id="KAG2496935.1"/>
    </source>
</evidence>
<dbReference type="OrthoDB" id="46230at2759"/>
<dbReference type="Pfam" id="PF05977">
    <property type="entry name" value="MFS_3"/>
    <property type="match status" value="1"/>
</dbReference>
<evidence type="ECO:0000256" key="3">
    <source>
        <dbReference type="ARBA" id="ARBA00022475"/>
    </source>
</evidence>
<feature type="transmembrane region" description="Helical" evidence="8">
    <location>
        <begin position="151"/>
        <end position="174"/>
    </location>
</feature>
<keyword evidence="4 8" id="KW-0812">Transmembrane</keyword>
<feature type="region of interest" description="Disordered" evidence="7">
    <location>
        <begin position="210"/>
        <end position="237"/>
    </location>
</feature>
<dbReference type="PANTHER" id="PTHR43266">
    <property type="entry name" value="MACROLIDE-EFFLUX PROTEIN"/>
    <property type="match status" value="1"/>
</dbReference>
<gene>
    <name evidence="9" type="ORF">HYH03_004941</name>
</gene>
<dbReference type="GO" id="GO:0005886">
    <property type="term" value="C:plasma membrane"/>
    <property type="evidence" value="ECO:0007669"/>
    <property type="project" value="UniProtKB-SubCell"/>
</dbReference>
<dbReference type="AlphaFoldDB" id="A0A835Y680"/>
<feature type="transmembrane region" description="Helical" evidence="8">
    <location>
        <begin position="123"/>
        <end position="145"/>
    </location>
</feature>
<proteinExistence type="predicted"/>
<feature type="transmembrane region" description="Helical" evidence="8">
    <location>
        <begin position="387"/>
        <end position="410"/>
    </location>
</feature>
<accession>A0A835Y680</accession>
<dbReference type="InterPro" id="IPR036259">
    <property type="entry name" value="MFS_trans_sf"/>
</dbReference>
<evidence type="ECO:0000313" key="10">
    <source>
        <dbReference type="Proteomes" id="UP000612055"/>
    </source>
</evidence>
<feature type="transmembrane region" description="Helical" evidence="8">
    <location>
        <begin position="257"/>
        <end position="277"/>
    </location>
</feature>
<feature type="transmembrane region" description="Helical" evidence="8">
    <location>
        <begin position="297"/>
        <end position="318"/>
    </location>
</feature>
<dbReference type="Proteomes" id="UP000612055">
    <property type="component" value="Unassembled WGS sequence"/>
</dbReference>
<feature type="transmembrane region" description="Helical" evidence="8">
    <location>
        <begin position="325"/>
        <end position="344"/>
    </location>
</feature>
<dbReference type="Gene3D" id="1.20.1250.20">
    <property type="entry name" value="MFS general substrate transporter like domains"/>
    <property type="match status" value="1"/>
</dbReference>
<organism evidence="9 10">
    <name type="scientific">Edaphochlamys debaryana</name>
    <dbReference type="NCBI Taxonomy" id="47281"/>
    <lineage>
        <taxon>Eukaryota</taxon>
        <taxon>Viridiplantae</taxon>
        <taxon>Chlorophyta</taxon>
        <taxon>core chlorophytes</taxon>
        <taxon>Chlorophyceae</taxon>
        <taxon>CS clade</taxon>
        <taxon>Chlamydomonadales</taxon>
        <taxon>Chlamydomonadales incertae sedis</taxon>
        <taxon>Edaphochlamys</taxon>
    </lineage>
</organism>
<keyword evidence="10" id="KW-1185">Reference proteome</keyword>
<keyword evidence="5 8" id="KW-1133">Transmembrane helix</keyword>
<protein>
    <submittedName>
        <fullName evidence="9">Uncharacterized protein</fullName>
    </submittedName>
</protein>
<reference evidence="9" key="1">
    <citation type="journal article" date="2020" name="bioRxiv">
        <title>Comparative genomics of Chlamydomonas.</title>
        <authorList>
            <person name="Craig R.J."/>
            <person name="Hasan A.R."/>
            <person name="Ness R.W."/>
            <person name="Keightley P.D."/>
        </authorList>
    </citation>
    <scope>NUCLEOTIDE SEQUENCE</scope>
    <source>
        <strain evidence="9">CCAP 11/70</strain>
    </source>
</reference>
<comment type="caution">
    <text evidence="9">The sequence shown here is derived from an EMBL/GenBank/DDBJ whole genome shotgun (WGS) entry which is preliminary data.</text>
</comment>
<evidence type="ECO:0000256" key="4">
    <source>
        <dbReference type="ARBA" id="ARBA00022692"/>
    </source>
</evidence>
<evidence type="ECO:0000256" key="8">
    <source>
        <dbReference type="SAM" id="Phobius"/>
    </source>
</evidence>
<keyword evidence="2" id="KW-0813">Transport</keyword>
<dbReference type="InterPro" id="IPR010290">
    <property type="entry name" value="TM_effector"/>
</dbReference>